<dbReference type="AlphaFoldDB" id="A0A518V1R8"/>
<protein>
    <recommendedName>
        <fullName evidence="1">Phage-Barnase-EndoU-ColicinE5/D-RelE like nuclease 4 domain-containing protein</fullName>
    </recommendedName>
</protein>
<accession>A0A518V1R8</accession>
<keyword evidence="2" id="KW-0614">Plasmid</keyword>
<gene>
    <name evidence="2" type="ORF">EEL30_00105</name>
</gene>
<feature type="domain" description="Phage-Barnase-EndoU-ColicinE5/D-RelE like nuclease 4" evidence="1">
    <location>
        <begin position="29"/>
        <end position="210"/>
    </location>
</feature>
<keyword evidence="3" id="KW-1185">Reference proteome</keyword>
<dbReference type="InterPro" id="IPR041420">
    <property type="entry name" value="PBECR4"/>
</dbReference>
<dbReference type="Proteomes" id="UP000319432">
    <property type="component" value="Plasmid p1821L01"/>
</dbReference>
<sequence>MHTVYSLASVNEGVKISEISLELLLNYYEFSLTPYIFKYEVEGMPTIELTFPPAQFCHLLAIEKIMVANRKNFKNAREYRGLLGYDKIKNCFITLEILKKPPYNEQFGRNKRKFTNFHLIPNLLEKPELIKFDGSKVNPATEIRADIIFYNQITNYYLHLGIIKTKEEGNRFVSKSFFVHSKSGTSDGDKFIVNQEKIKITKIIKEKIETQV</sequence>
<proteinExistence type="predicted"/>
<organism evidence="2 3">
    <name type="scientific">Brevibacillus laterosporus</name>
    <name type="common">Bacillus laterosporus</name>
    <dbReference type="NCBI Taxonomy" id="1465"/>
    <lineage>
        <taxon>Bacteria</taxon>
        <taxon>Bacillati</taxon>
        <taxon>Bacillota</taxon>
        <taxon>Bacilli</taxon>
        <taxon>Bacillales</taxon>
        <taxon>Paenibacillaceae</taxon>
        <taxon>Brevibacillus</taxon>
    </lineage>
</organism>
<dbReference type="EMBL" id="CP033461">
    <property type="protein sequence ID" value="QDX90925.1"/>
    <property type="molecule type" value="Genomic_DNA"/>
</dbReference>
<name>A0A518V1R8_BRELA</name>
<geneLocation type="plasmid" evidence="2 3">
    <name>p1821L01</name>
</geneLocation>
<evidence type="ECO:0000259" key="1">
    <source>
        <dbReference type="Pfam" id="PF18813"/>
    </source>
</evidence>
<dbReference type="Pfam" id="PF18813">
    <property type="entry name" value="PBECR4"/>
    <property type="match status" value="1"/>
</dbReference>
<reference evidence="2 3" key="1">
    <citation type="submission" date="2018-11" db="EMBL/GenBank/DDBJ databases">
        <title>Phylogenetic determinants of toxin gene distribution in genomes of Brevibacillus laterosporus.</title>
        <authorList>
            <person name="Glare T.R."/>
            <person name="Durrant A."/>
            <person name="Berry C."/>
            <person name="Palma L."/>
            <person name="Ormskirk M."/>
            <person name="Cox M.O."/>
        </authorList>
    </citation>
    <scope>NUCLEOTIDE SEQUENCE [LARGE SCALE GENOMIC DNA]</scope>
    <source>
        <strain evidence="2 3">1821L</strain>
        <plasmid evidence="2 3">p1821L01</plasmid>
    </source>
</reference>
<evidence type="ECO:0000313" key="2">
    <source>
        <dbReference type="EMBL" id="QDX90925.1"/>
    </source>
</evidence>
<evidence type="ECO:0000313" key="3">
    <source>
        <dbReference type="Proteomes" id="UP000319432"/>
    </source>
</evidence>